<sequence>MPLKLELFDAGADYLAGLVTTDAHGMEQARGAIRFPGMMDNGLRADQFSPGTSYPGIVSALSA</sequence>
<accession>A0A177IUN2</accession>
<dbReference type="AlphaFoldDB" id="A0A177IUN2"/>
<dbReference type="RefSeq" id="WP_156489133.1">
    <property type="nucleotide sequence ID" value="NZ_CAJUDP010000001.1"/>
</dbReference>
<protein>
    <submittedName>
        <fullName evidence="2">Uncharacterized protein</fullName>
    </submittedName>
</protein>
<name>A0A177IUN2_9CORY</name>
<dbReference type="EMBL" id="LSTQ01000001">
    <property type="protein sequence ID" value="OAH32533.1"/>
    <property type="molecule type" value="Genomic_DNA"/>
</dbReference>
<dbReference type="Proteomes" id="UP000076947">
    <property type="component" value="Unassembled WGS sequence"/>
</dbReference>
<evidence type="ECO:0000313" key="4">
    <source>
        <dbReference type="Proteomes" id="UP000544551"/>
    </source>
</evidence>
<proteinExistence type="predicted"/>
<comment type="caution">
    <text evidence="2">The sequence shown here is derived from an EMBL/GenBank/DDBJ whole genome shotgun (WGS) entry which is preliminary data.</text>
</comment>
<keyword evidence="3" id="KW-1185">Reference proteome</keyword>
<gene>
    <name evidence="2" type="ORF">AYJ05_02340</name>
    <name evidence="1" type="ORF">HF853_06665</name>
</gene>
<reference evidence="3" key="1">
    <citation type="submission" date="2016-02" db="EMBL/GenBank/DDBJ databases">
        <authorList>
            <person name="Kaur G."/>
            <person name="Nair G.R."/>
            <person name="Mayilraj S."/>
        </authorList>
    </citation>
    <scope>NUCLEOTIDE SEQUENCE [LARGE SCALE GENOMIC DNA]</scope>
    <source>
        <strain evidence="3">GA-15</strain>
    </source>
</reference>
<evidence type="ECO:0000313" key="3">
    <source>
        <dbReference type="Proteomes" id="UP000076947"/>
    </source>
</evidence>
<dbReference type="Proteomes" id="UP000544551">
    <property type="component" value="Unassembled WGS sequence"/>
</dbReference>
<evidence type="ECO:0000313" key="2">
    <source>
        <dbReference type="EMBL" id="OAH32533.1"/>
    </source>
</evidence>
<evidence type="ECO:0000313" key="1">
    <source>
        <dbReference type="EMBL" id="NME89355.1"/>
    </source>
</evidence>
<reference evidence="1 4" key="3">
    <citation type="submission" date="2020-04" db="EMBL/GenBank/DDBJ databases">
        <authorList>
            <person name="Hitch T.C.A."/>
            <person name="Wylensek D."/>
            <person name="Clavel T."/>
        </authorList>
    </citation>
    <scope>NUCLEOTIDE SEQUENCE [LARGE SCALE GENOMIC DNA]</scope>
    <source>
        <strain evidence="1 4">BL-383-APC-3D</strain>
    </source>
</reference>
<organism evidence="2 3">
    <name type="scientific">Corynebacterium stationis</name>
    <dbReference type="NCBI Taxonomy" id="1705"/>
    <lineage>
        <taxon>Bacteria</taxon>
        <taxon>Bacillati</taxon>
        <taxon>Actinomycetota</taxon>
        <taxon>Actinomycetes</taxon>
        <taxon>Mycobacteriales</taxon>
        <taxon>Corynebacteriaceae</taxon>
        <taxon>Corynebacterium</taxon>
    </lineage>
</organism>
<dbReference type="EMBL" id="JABAFZ010000005">
    <property type="protein sequence ID" value="NME89355.1"/>
    <property type="molecule type" value="Genomic_DNA"/>
</dbReference>
<reference evidence="2" key="2">
    <citation type="submission" date="2016-02" db="EMBL/GenBank/DDBJ databases">
        <authorList>
            <person name="Wen L."/>
            <person name="He K."/>
            <person name="Yang H."/>
        </authorList>
    </citation>
    <scope>NUCLEOTIDE SEQUENCE [LARGE SCALE GENOMIC DNA]</scope>
    <source>
        <strain evidence="2">GA-15</strain>
    </source>
</reference>